<protein>
    <recommendedName>
        <fullName evidence="10">SOSEKI DIX-like domain-containing protein</fullName>
    </recommendedName>
</protein>
<evidence type="ECO:0000256" key="4">
    <source>
        <dbReference type="ARBA" id="ARBA00022618"/>
    </source>
</evidence>
<dbReference type="GO" id="GO:2000067">
    <property type="term" value="P:regulation of root morphogenesis"/>
    <property type="evidence" value="ECO:0007669"/>
    <property type="project" value="UniProtKB-ARBA"/>
</dbReference>
<dbReference type="AlphaFoldDB" id="A0AA88UJV8"/>
<evidence type="ECO:0000256" key="2">
    <source>
        <dbReference type="ARBA" id="ARBA00022473"/>
    </source>
</evidence>
<keyword evidence="6" id="KW-0131">Cell cycle</keyword>
<feature type="region of interest" description="Disordered" evidence="9">
    <location>
        <begin position="194"/>
        <end position="270"/>
    </location>
</feature>
<dbReference type="PIRSF" id="PIRSF031043">
    <property type="entry name" value="UCP031043"/>
    <property type="match status" value="1"/>
</dbReference>
<keyword evidence="12" id="KW-1185">Reference proteome</keyword>
<feature type="domain" description="SOSEKI DIX-like" evidence="10">
    <location>
        <begin position="43"/>
        <end position="131"/>
    </location>
</feature>
<feature type="compositionally biased region" description="Basic and acidic residues" evidence="9">
    <location>
        <begin position="16"/>
        <end position="35"/>
    </location>
</feature>
<feature type="compositionally biased region" description="Basic and acidic residues" evidence="9">
    <location>
        <begin position="214"/>
        <end position="232"/>
    </location>
</feature>
<accession>A0AA88UJV8</accession>
<comment type="caution">
    <text evidence="11">The sequence shown here is derived from an EMBL/GenBank/DDBJ whole genome shotgun (WGS) entry which is preliminary data.</text>
</comment>
<dbReference type="Proteomes" id="UP001187471">
    <property type="component" value="Unassembled WGS sequence"/>
</dbReference>
<sequence length="316" mass="35860">MAANSRPSTELLLPKRWHDRERDSPERTKVWKEPRSKSSDRKVPVIYYLSRNGHIEHPHFVEIPLSFSQLGLHLRDVLKRLNFLRGKGMSDMYSWSSKRSYRSGYVWHDLTEDDLIRPTNGHEYVLKGSELHQSLGITPREKVSPQNLLEASTPSEHTGDIAAVFKRNQSWSSFDNPQEYRVYRSESSRGFAGVAAADAATQTDEKGRRRRANARSEEVEKQSVELISREELSPPLSNASSEVMEGVSGSRDVEHSADIRDRTVSDQHPSGRMKVLMQLITCGSVKDLGAMKSSEDLGCVVGVDYGRRVHRESLDR</sequence>
<dbReference type="Pfam" id="PF06136">
    <property type="entry name" value="SOK"/>
    <property type="match status" value="1"/>
</dbReference>
<dbReference type="GO" id="GO:0051301">
    <property type="term" value="P:cell division"/>
    <property type="evidence" value="ECO:0007669"/>
    <property type="project" value="UniProtKB-KW"/>
</dbReference>
<evidence type="ECO:0000256" key="8">
    <source>
        <dbReference type="ARBA" id="ARBA00046534"/>
    </source>
</evidence>
<keyword evidence="2" id="KW-0217">Developmental protein</keyword>
<evidence type="ECO:0000256" key="5">
    <source>
        <dbReference type="ARBA" id="ARBA00023136"/>
    </source>
</evidence>
<evidence type="ECO:0000256" key="9">
    <source>
        <dbReference type="SAM" id="MobiDB-lite"/>
    </source>
</evidence>
<dbReference type="PANTHER" id="PTHR31083">
    <property type="entry name" value="UPSTREAM OF FLC PROTEIN (DUF966)"/>
    <property type="match status" value="1"/>
</dbReference>
<keyword evidence="3" id="KW-1003">Cell membrane</keyword>
<dbReference type="InterPro" id="IPR010369">
    <property type="entry name" value="SOK"/>
</dbReference>
<evidence type="ECO:0000256" key="7">
    <source>
        <dbReference type="ARBA" id="ARBA00024211"/>
    </source>
</evidence>
<name>A0AA88UJV8_9ASTE</name>
<feature type="compositionally biased region" description="Basic and acidic residues" evidence="9">
    <location>
        <begin position="251"/>
        <end position="265"/>
    </location>
</feature>
<feature type="region of interest" description="Disordered" evidence="9">
    <location>
        <begin position="1"/>
        <end position="35"/>
    </location>
</feature>
<evidence type="ECO:0000256" key="6">
    <source>
        <dbReference type="ARBA" id="ARBA00023306"/>
    </source>
</evidence>
<comment type="subcellular location">
    <subcellularLocation>
        <location evidence="1">Cell membrane</location>
        <topology evidence="1">Peripheral membrane protein</topology>
        <orientation evidence="1">Cytoplasmic side</orientation>
    </subcellularLocation>
</comment>
<dbReference type="EMBL" id="JAVXUO010000938">
    <property type="protein sequence ID" value="KAK2987780.1"/>
    <property type="molecule type" value="Genomic_DNA"/>
</dbReference>
<evidence type="ECO:0000259" key="10">
    <source>
        <dbReference type="Pfam" id="PF06136"/>
    </source>
</evidence>
<dbReference type="InterPro" id="IPR021182">
    <property type="entry name" value="SOK_magnoliopsida"/>
</dbReference>
<evidence type="ECO:0000313" key="11">
    <source>
        <dbReference type="EMBL" id="KAK2987780.1"/>
    </source>
</evidence>
<dbReference type="InterPro" id="IPR048351">
    <property type="entry name" value="SOK_DIX"/>
</dbReference>
<reference evidence="11" key="1">
    <citation type="submission" date="2022-12" db="EMBL/GenBank/DDBJ databases">
        <title>Draft genome assemblies for two species of Escallonia (Escalloniales).</title>
        <authorList>
            <person name="Chanderbali A."/>
            <person name="Dervinis C."/>
            <person name="Anghel I."/>
            <person name="Soltis D."/>
            <person name="Soltis P."/>
            <person name="Zapata F."/>
        </authorList>
    </citation>
    <scope>NUCLEOTIDE SEQUENCE</scope>
    <source>
        <strain evidence="11">UCBG92.1500</strain>
        <tissue evidence="11">Leaf</tissue>
    </source>
</reference>
<dbReference type="GO" id="GO:0051302">
    <property type="term" value="P:regulation of cell division"/>
    <property type="evidence" value="ECO:0007669"/>
    <property type="project" value="UniProtKB-ARBA"/>
</dbReference>
<keyword evidence="4" id="KW-0132">Cell division</keyword>
<evidence type="ECO:0000256" key="1">
    <source>
        <dbReference type="ARBA" id="ARBA00004413"/>
    </source>
</evidence>
<dbReference type="PANTHER" id="PTHR31083:SF25">
    <property type="entry name" value="PROTEIN UPSTREAM OF FLC-LIKE"/>
    <property type="match status" value="1"/>
</dbReference>
<evidence type="ECO:0000313" key="12">
    <source>
        <dbReference type="Proteomes" id="UP001187471"/>
    </source>
</evidence>
<dbReference type="GO" id="GO:0051258">
    <property type="term" value="P:protein polymerization"/>
    <property type="evidence" value="ECO:0007669"/>
    <property type="project" value="UniProtKB-ARBA"/>
</dbReference>
<keyword evidence="5" id="KW-0472">Membrane</keyword>
<comment type="subunit">
    <text evidence="8">Homodimer. Forms long polymer filaments with other SOKs proteins polymers (e.g. SOK1, SOK2, SOK3 and SOK4) crucial for polar localization and biological activity. Binds to ANGUSTIFOLIA (AN).</text>
</comment>
<evidence type="ECO:0000256" key="3">
    <source>
        <dbReference type="ARBA" id="ARBA00022475"/>
    </source>
</evidence>
<proteinExistence type="inferred from homology"/>
<dbReference type="GO" id="GO:0090708">
    <property type="term" value="P:specification of plant organ axis polarity"/>
    <property type="evidence" value="ECO:0007669"/>
    <property type="project" value="UniProtKB-ARBA"/>
</dbReference>
<dbReference type="GO" id="GO:0005886">
    <property type="term" value="C:plasma membrane"/>
    <property type="evidence" value="ECO:0007669"/>
    <property type="project" value="UniProtKB-SubCell"/>
</dbReference>
<organism evidence="11 12">
    <name type="scientific">Escallonia rubra</name>
    <dbReference type="NCBI Taxonomy" id="112253"/>
    <lineage>
        <taxon>Eukaryota</taxon>
        <taxon>Viridiplantae</taxon>
        <taxon>Streptophyta</taxon>
        <taxon>Embryophyta</taxon>
        <taxon>Tracheophyta</taxon>
        <taxon>Spermatophyta</taxon>
        <taxon>Magnoliopsida</taxon>
        <taxon>eudicotyledons</taxon>
        <taxon>Gunneridae</taxon>
        <taxon>Pentapetalae</taxon>
        <taxon>asterids</taxon>
        <taxon>campanulids</taxon>
        <taxon>Escalloniales</taxon>
        <taxon>Escalloniaceae</taxon>
        <taxon>Escallonia</taxon>
    </lineage>
</organism>
<comment type="similarity">
    <text evidence="7">Belongs to the SOSEKI family.</text>
</comment>
<gene>
    <name evidence="11" type="ORF">RJ640_030670</name>
</gene>